<keyword evidence="2" id="KW-1185">Reference proteome</keyword>
<proteinExistence type="predicted"/>
<organism evidence="1 2">
    <name type="scientific">Parthenolecanium corni</name>
    <dbReference type="NCBI Taxonomy" id="536013"/>
    <lineage>
        <taxon>Eukaryota</taxon>
        <taxon>Metazoa</taxon>
        <taxon>Ecdysozoa</taxon>
        <taxon>Arthropoda</taxon>
        <taxon>Hexapoda</taxon>
        <taxon>Insecta</taxon>
        <taxon>Pterygota</taxon>
        <taxon>Neoptera</taxon>
        <taxon>Paraneoptera</taxon>
        <taxon>Hemiptera</taxon>
        <taxon>Sternorrhyncha</taxon>
        <taxon>Coccoidea</taxon>
        <taxon>Coccidae</taxon>
        <taxon>Parthenolecanium</taxon>
    </lineage>
</organism>
<dbReference type="AlphaFoldDB" id="A0AAN9TQB0"/>
<dbReference type="Proteomes" id="UP001367676">
    <property type="component" value="Unassembled WGS sequence"/>
</dbReference>
<accession>A0AAN9TQB0</accession>
<evidence type="ECO:0000313" key="2">
    <source>
        <dbReference type="Proteomes" id="UP001367676"/>
    </source>
</evidence>
<reference evidence="1 2" key="1">
    <citation type="submission" date="2024-03" db="EMBL/GenBank/DDBJ databases">
        <title>Adaptation during the transition from Ophiocordyceps entomopathogen to insect associate is accompanied by gene loss and intensified selection.</title>
        <authorList>
            <person name="Ward C.M."/>
            <person name="Onetto C.A."/>
            <person name="Borneman A.R."/>
        </authorList>
    </citation>
    <scope>NUCLEOTIDE SEQUENCE [LARGE SCALE GENOMIC DNA]</scope>
    <source>
        <strain evidence="1">AWRI1</strain>
        <tissue evidence="1">Single Adult Female</tissue>
    </source>
</reference>
<comment type="caution">
    <text evidence="1">The sequence shown here is derived from an EMBL/GenBank/DDBJ whole genome shotgun (WGS) entry which is preliminary data.</text>
</comment>
<dbReference type="EMBL" id="JBBCAQ010000010">
    <property type="protein sequence ID" value="KAK7600850.1"/>
    <property type="molecule type" value="Genomic_DNA"/>
</dbReference>
<name>A0AAN9TQB0_9HEMI</name>
<protein>
    <submittedName>
        <fullName evidence="1">Uncharacterized protein</fullName>
    </submittedName>
</protein>
<gene>
    <name evidence="1" type="ORF">V9T40_008291</name>
</gene>
<evidence type="ECO:0000313" key="1">
    <source>
        <dbReference type="EMBL" id="KAK7600850.1"/>
    </source>
</evidence>
<sequence length="84" mass="9821">MENMKLYVEEIQKFPNLKPLSSCSIFGWMSNFSSSMLNFRLDVSFFGQLSQFSSRCPTFFQPSQFSSDVSFFVRLHHLKHPAEN</sequence>